<name>A0AAV3Q6C0_LITER</name>
<dbReference type="Proteomes" id="UP001454036">
    <property type="component" value="Unassembled WGS sequence"/>
</dbReference>
<feature type="compositionally biased region" description="Polar residues" evidence="1">
    <location>
        <begin position="33"/>
        <end position="47"/>
    </location>
</feature>
<gene>
    <name evidence="2" type="ORF">LIER_16108</name>
</gene>
<organism evidence="2 3">
    <name type="scientific">Lithospermum erythrorhizon</name>
    <name type="common">Purple gromwell</name>
    <name type="synonym">Lithospermum officinale var. erythrorhizon</name>
    <dbReference type="NCBI Taxonomy" id="34254"/>
    <lineage>
        <taxon>Eukaryota</taxon>
        <taxon>Viridiplantae</taxon>
        <taxon>Streptophyta</taxon>
        <taxon>Embryophyta</taxon>
        <taxon>Tracheophyta</taxon>
        <taxon>Spermatophyta</taxon>
        <taxon>Magnoliopsida</taxon>
        <taxon>eudicotyledons</taxon>
        <taxon>Gunneridae</taxon>
        <taxon>Pentapetalae</taxon>
        <taxon>asterids</taxon>
        <taxon>lamiids</taxon>
        <taxon>Boraginales</taxon>
        <taxon>Boraginaceae</taxon>
        <taxon>Boraginoideae</taxon>
        <taxon>Lithospermeae</taxon>
        <taxon>Lithospermum</taxon>
    </lineage>
</organism>
<keyword evidence="3" id="KW-1185">Reference proteome</keyword>
<reference evidence="2 3" key="1">
    <citation type="submission" date="2024-01" db="EMBL/GenBank/DDBJ databases">
        <title>The complete chloroplast genome sequence of Lithospermum erythrorhizon: insights into the phylogenetic relationship among Boraginaceae species and the maternal lineages of purple gromwells.</title>
        <authorList>
            <person name="Okada T."/>
            <person name="Watanabe K."/>
        </authorList>
    </citation>
    <scope>NUCLEOTIDE SEQUENCE [LARGE SCALE GENOMIC DNA]</scope>
</reference>
<sequence length="101" mass="10948">MNMSLFSSFDVLCAESFGKKVSLSWGSAKEDNNQQLVKDSTNKSVPSASVDHLNDKKAKDGMSSSSSSSSNGKIAGSRQLRKPRFAVELDGVHCFETIIPY</sequence>
<evidence type="ECO:0000313" key="2">
    <source>
        <dbReference type="EMBL" id="GAA0159294.1"/>
    </source>
</evidence>
<feature type="region of interest" description="Disordered" evidence="1">
    <location>
        <begin position="32"/>
        <end position="79"/>
    </location>
</feature>
<comment type="caution">
    <text evidence="2">The sequence shown here is derived from an EMBL/GenBank/DDBJ whole genome shotgun (WGS) entry which is preliminary data.</text>
</comment>
<proteinExistence type="predicted"/>
<dbReference type="EMBL" id="BAABME010003568">
    <property type="protein sequence ID" value="GAA0159294.1"/>
    <property type="molecule type" value="Genomic_DNA"/>
</dbReference>
<dbReference type="AlphaFoldDB" id="A0AAV3Q6C0"/>
<protein>
    <submittedName>
        <fullName evidence="2">Uncharacterized protein</fullName>
    </submittedName>
</protein>
<dbReference type="PANTHER" id="PTHR33641">
    <property type="entry name" value="OS06G0133500 PROTEIN"/>
    <property type="match status" value="1"/>
</dbReference>
<dbReference type="PANTHER" id="PTHR33641:SF16">
    <property type="entry name" value="AVR9_CF-9 RAPIDLY ELICITED PROTEIN"/>
    <property type="match status" value="1"/>
</dbReference>
<evidence type="ECO:0000256" key="1">
    <source>
        <dbReference type="SAM" id="MobiDB-lite"/>
    </source>
</evidence>
<evidence type="ECO:0000313" key="3">
    <source>
        <dbReference type="Proteomes" id="UP001454036"/>
    </source>
</evidence>
<accession>A0AAV3Q6C0</accession>